<sequence length="43" mass="4532">MSKKKKDASKAVLGSSQVEGQGTTNQELSGGVKAPSSRNRKKK</sequence>
<protein>
    <submittedName>
        <fullName evidence="2">YuzL-like protein</fullName>
    </submittedName>
</protein>
<dbReference type="AlphaFoldDB" id="A0A366F0E6"/>
<feature type="compositionally biased region" description="Polar residues" evidence="1">
    <location>
        <begin position="14"/>
        <end position="28"/>
    </location>
</feature>
<dbReference type="Pfam" id="PF14115">
    <property type="entry name" value="YuzL"/>
    <property type="match status" value="1"/>
</dbReference>
<evidence type="ECO:0000313" key="2">
    <source>
        <dbReference type="EMBL" id="RBP08123.1"/>
    </source>
</evidence>
<comment type="caution">
    <text evidence="2">The sequence shown here is derived from an EMBL/GenBank/DDBJ whole genome shotgun (WGS) entry which is preliminary data.</text>
</comment>
<feature type="region of interest" description="Disordered" evidence="1">
    <location>
        <begin position="1"/>
        <end position="43"/>
    </location>
</feature>
<organism evidence="2 3">
    <name type="scientific">Rossellomorea aquimaris</name>
    <dbReference type="NCBI Taxonomy" id="189382"/>
    <lineage>
        <taxon>Bacteria</taxon>
        <taxon>Bacillati</taxon>
        <taxon>Bacillota</taxon>
        <taxon>Bacilli</taxon>
        <taxon>Bacillales</taxon>
        <taxon>Bacillaceae</taxon>
        <taxon>Rossellomorea</taxon>
    </lineage>
</organism>
<dbReference type="EMBL" id="QNRJ01000001">
    <property type="protein sequence ID" value="RBP08123.1"/>
    <property type="molecule type" value="Genomic_DNA"/>
</dbReference>
<accession>A0A366F0E6</accession>
<proteinExistence type="predicted"/>
<name>A0A366F0E6_9BACI</name>
<dbReference type="InterPro" id="IPR025625">
    <property type="entry name" value="YuzL"/>
</dbReference>
<dbReference type="RefSeq" id="WP_113968047.1">
    <property type="nucleotide sequence ID" value="NZ_JBITUV010000001.1"/>
</dbReference>
<evidence type="ECO:0000313" key="3">
    <source>
        <dbReference type="Proteomes" id="UP000252118"/>
    </source>
</evidence>
<dbReference type="Proteomes" id="UP000252118">
    <property type="component" value="Unassembled WGS sequence"/>
</dbReference>
<reference evidence="2 3" key="1">
    <citation type="submission" date="2018-06" db="EMBL/GenBank/DDBJ databases">
        <title>Freshwater and sediment microbial communities from various areas in North America, analyzing microbe dynamics in response to fracking.</title>
        <authorList>
            <person name="Lamendella R."/>
        </authorList>
    </citation>
    <scope>NUCLEOTIDE SEQUENCE [LARGE SCALE GENOMIC DNA]</scope>
    <source>
        <strain evidence="2 3">97B</strain>
    </source>
</reference>
<dbReference type="OrthoDB" id="2972390at2"/>
<gene>
    <name evidence="2" type="ORF">DET59_101498</name>
</gene>
<evidence type="ECO:0000256" key="1">
    <source>
        <dbReference type="SAM" id="MobiDB-lite"/>
    </source>
</evidence>